<comment type="similarity">
    <text evidence="1 6">Belongs to the acylphosphatase family.</text>
</comment>
<dbReference type="RefSeq" id="XP_031026666.1">
    <property type="nucleotide sequence ID" value="XM_031167506.1"/>
</dbReference>
<keyword evidence="3 5" id="KW-0378">Hydrolase</keyword>
<accession>A0A507CFR7</accession>
<proteinExistence type="inferred from homology"/>
<protein>
    <recommendedName>
        <fullName evidence="2 5">acylphosphatase</fullName>
        <ecNumber evidence="2 5">3.6.1.7</ecNumber>
    </recommendedName>
</protein>
<feature type="active site" evidence="5">
    <location>
        <position position="47"/>
    </location>
</feature>
<dbReference type="InterPro" id="IPR001792">
    <property type="entry name" value="Acylphosphatase-like_dom"/>
</dbReference>
<sequence length="104" mass="11733">MDQSLSQSHESLWTVTYKITGKVQGVFFRKYTAAEAQRLDIKGTVCNHADGSVVGIAQGPKRQIDLFKEWVSTKGSPKSRIDNFSFTEERELSSLQYKTFGIVK</sequence>
<evidence type="ECO:0000256" key="6">
    <source>
        <dbReference type="RuleBase" id="RU004168"/>
    </source>
</evidence>
<evidence type="ECO:0000256" key="5">
    <source>
        <dbReference type="PROSITE-ProRule" id="PRU00520"/>
    </source>
</evidence>
<dbReference type="PROSITE" id="PS51160">
    <property type="entry name" value="ACYLPHOSPHATASE_3"/>
    <property type="match status" value="1"/>
</dbReference>
<dbReference type="Proteomes" id="UP000319731">
    <property type="component" value="Unassembled WGS sequence"/>
</dbReference>
<dbReference type="OrthoDB" id="7961613at2759"/>
<dbReference type="Pfam" id="PF00708">
    <property type="entry name" value="Acylphosphatase"/>
    <property type="match status" value="1"/>
</dbReference>
<name>A0A507CFR7_9FUNG</name>
<dbReference type="EC" id="3.6.1.7" evidence="2 5"/>
<dbReference type="InterPro" id="IPR020456">
    <property type="entry name" value="Acylphosphatase"/>
</dbReference>
<evidence type="ECO:0000256" key="2">
    <source>
        <dbReference type="ARBA" id="ARBA00012150"/>
    </source>
</evidence>
<evidence type="ECO:0000256" key="4">
    <source>
        <dbReference type="ARBA" id="ARBA00047645"/>
    </source>
</evidence>
<feature type="active site" evidence="5">
    <location>
        <position position="29"/>
    </location>
</feature>
<comment type="caution">
    <text evidence="8">The sequence shown here is derived from an EMBL/GenBank/DDBJ whole genome shotgun (WGS) entry which is preliminary data.</text>
</comment>
<evidence type="ECO:0000259" key="7">
    <source>
        <dbReference type="PROSITE" id="PS51160"/>
    </source>
</evidence>
<evidence type="ECO:0000313" key="9">
    <source>
        <dbReference type="Proteomes" id="UP000319731"/>
    </source>
</evidence>
<evidence type="ECO:0000313" key="8">
    <source>
        <dbReference type="EMBL" id="TPX36353.1"/>
    </source>
</evidence>
<dbReference type="PROSITE" id="PS00150">
    <property type="entry name" value="ACYLPHOSPHATASE_1"/>
    <property type="match status" value="1"/>
</dbReference>
<comment type="catalytic activity">
    <reaction evidence="4 5">
        <text>an acyl phosphate + H2O = a carboxylate + phosphate + H(+)</text>
        <dbReference type="Rhea" id="RHEA:14965"/>
        <dbReference type="ChEBI" id="CHEBI:15377"/>
        <dbReference type="ChEBI" id="CHEBI:15378"/>
        <dbReference type="ChEBI" id="CHEBI:29067"/>
        <dbReference type="ChEBI" id="CHEBI:43474"/>
        <dbReference type="ChEBI" id="CHEBI:59918"/>
        <dbReference type="EC" id="3.6.1.7"/>
    </reaction>
</comment>
<dbReference type="GeneID" id="42002803"/>
<evidence type="ECO:0000256" key="1">
    <source>
        <dbReference type="ARBA" id="ARBA00005614"/>
    </source>
</evidence>
<dbReference type="AlphaFoldDB" id="A0A507CFR7"/>
<dbReference type="InterPro" id="IPR036046">
    <property type="entry name" value="Acylphosphatase-like_dom_sf"/>
</dbReference>
<gene>
    <name evidence="8" type="ORF">SmJEL517_g01578</name>
</gene>
<dbReference type="PANTHER" id="PTHR10029:SF3">
    <property type="entry name" value="ACYLPHOSPHATASE-RELATED"/>
    <property type="match status" value="1"/>
</dbReference>
<dbReference type="STRING" id="1806994.A0A507CFR7"/>
<evidence type="ECO:0000256" key="3">
    <source>
        <dbReference type="ARBA" id="ARBA00022801"/>
    </source>
</evidence>
<dbReference type="PANTHER" id="PTHR10029">
    <property type="entry name" value="ACYLPHOSPHATASE"/>
    <property type="match status" value="1"/>
</dbReference>
<keyword evidence="9" id="KW-1185">Reference proteome</keyword>
<dbReference type="EMBL" id="QEAO01000005">
    <property type="protein sequence ID" value="TPX36353.1"/>
    <property type="molecule type" value="Genomic_DNA"/>
</dbReference>
<dbReference type="Gene3D" id="3.30.70.100">
    <property type="match status" value="1"/>
</dbReference>
<reference evidence="8 9" key="1">
    <citation type="journal article" date="2019" name="Sci. Rep.">
        <title>Comparative genomics of chytrid fungi reveal insights into the obligate biotrophic and pathogenic lifestyle of Synchytrium endobioticum.</title>
        <authorList>
            <person name="van de Vossenberg B.T.L.H."/>
            <person name="Warris S."/>
            <person name="Nguyen H.D.T."/>
            <person name="van Gent-Pelzer M.P.E."/>
            <person name="Joly D.L."/>
            <person name="van de Geest H.C."/>
            <person name="Bonants P.J.M."/>
            <person name="Smith D.S."/>
            <person name="Levesque C.A."/>
            <person name="van der Lee T.A.J."/>
        </authorList>
    </citation>
    <scope>NUCLEOTIDE SEQUENCE [LARGE SCALE GENOMIC DNA]</scope>
    <source>
        <strain evidence="8 9">JEL517</strain>
    </source>
</reference>
<dbReference type="InterPro" id="IPR017968">
    <property type="entry name" value="Acylphosphatase_CS"/>
</dbReference>
<dbReference type="GO" id="GO:0003998">
    <property type="term" value="F:acylphosphatase activity"/>
    <property type="evidence" value="ECO:0007669"/>
    <property type="project" value="UniProtKB-EC"/>
</dbReference>
<dbReference type="PRINTS" id="PR00112">
    <property type="entry name" value="ACYLPHPHTASE"/>
</dbReference>
<feature type="domain" description="Acylphosphatase-like" evidence="7">
    <location>
        <begin position="14"/>
        <end position="104"/>
    </location>
</feature>
<organism evidence="8 9">
    <name type="scientific">Synchytrium microbalum</name>
    <dbReference type="NCBI Taxonomy" id="1806994"/>
    <lineage>
        <taxon>Eukaryota</taxon>
        <taxon>Fungi</taxon>
        <taxon>Fungi incertae sedis</taxon>
        <taxon>Chytridiomycota</taxon>
        <taxon>Chytridiomycota incertae sedis</taxon>
        <taxon>Chytridiomycetes</taxon>
        <taxon>Synchytriales</taxon>
        <taxon>Synchytriaceae</taxon>
        <taxon>Synchytrium</taxon>
    </lineage>
</organism>
<dbReference type="SUPFAM" id="SSF54975">
    <property type="entry name" value="Acylphosphatase/BLUF domain-like"/>
    <property type="match status" value="1"/>
</dbReference>